<dbReference type="PIRSF" id="PIRSF006621">
    <property type="entry name" value="Dus"/>
    <property type="match status" value="1"/>
</dbReference>
<dbReference type="CDD" id="cd02801">
    <property type="entry name" value="DUS_like_FMN"/>
    <property type="match status" value="1"/>
</dbReference>
<dbReference type="OrthoDB" id="5289281at2"/>
<keyword evidence="2 7" id="KW-0285">Flavoprotein</keyword>
<dbReference type="InterPro" id="IPR001269">
    <property type="entry name" value="DUS_fam"/>
</dbReference>
<evidence type="ECO:0000256" key="3">
    <source>
        <dbReference type="ARBA" id="ARBA00022643"/>
    </source>
</evidence>
<dbReference type="InterPro" id="IPR013785">
    <property type="entry name" value="Aldolase_TIM"/>
</dbReference>
<keyword evidence="4 7" id="KW-0819">tRNA processing</keyword>
<dbReference type="EC" id="1.3.1.-" evidence="7"/>
<dbReference type="SUPFAM" id="SSF51395">
    <property type="entry name" value="FMN-linked oxidoreductases"/>
    <property type="match status" value="1"/>
</dbReference>
<feature type="binding site" evidence="9">
    <location>
        <position position="156"/>
    </location>
    <ligand>
        <name>FMN</name>
        <dbReference type="ChEBI" id="CHEBI:58210"/>
    </ligand>
</feature>
<proteinExistence type="inferred from homology"/>
<evidence type="ECO:0000256" key="8">
    <source>
        <dbReference type="PIRSR" id="PIRSR006621-1"/>
    </source>
</evidence>
<evidence type="ECO:0000256" key="7">
    <source>
        <dbReference type="PIRNR" id="PIRNR006621"/>
    </source>
</evidence>
<evidence type="ECO:0000256" key="2">
    <source>
        <dbReference type="ARBA" id="ARBA00022630"/>
    </source>
</evidence>
<evidence type="ECO:0000313" key="12">
    <source>
        <dbReference type="Proteomes" id="UP000472580"/>
    </source>
</evidence>
<dbReference type="AlphaFoldDB" id="A0A6L6YGV2"/>
<dbReference type="PROSITE" id="PS01136">
    <property type="entry name" value="UPF0034"/>
    <property type="match status" value="1"/>
</dbReference>
<feature type="binding site" evidence="9">
    <location>
        <begin position="212"/>
        <end position="213"/>
    </location>
    <ligand>
        <name>FMN</name>
        <dbReference type="ChEBI" id="CHEBI:58210"/>
    </ligand>
</feature>
<evidence type="ECO:0000256" key="4">
    <source>
        <dbReference type="ARBA" id="ARBA00022694"/>
    </source>
</evidence>
<gene>
    <name evidence="11" type="ORF">E5987_02475</name>
</gene>
<feature type="active site" description="Proton donor" evidence="8">
    <location>
        <position position="87"/>
    </location>
</feature>
<keyword evidence="12" id="KW-1185">Reference proteome</keyword>
<reference evidence="11 12" key="1">
    <citation type="submission" date="2019-12" db="EMBL/GenBank/DDBJ databases">
        <title>Microbes associate with the intestines of laboratory mice.</title>
        <authorList>
            <person name="Navarre W."/>
            <person name="Wong E."/>
        </authorList>
    </citation>
    <scope>NUCLEOTIDE SEQUENCE [LARGE SCALE GENOMIC DNA]</scope>
    <source>
        <strain evidence="11 12">NM82_D38</strain>
    </source>
</reference>
<keyword evidence="5" id="KW-0521">NADP</keyword>
<dbReference type="InterPro" id="IPR018517">
    <property type="entry name" value="tRNA_hU_synthase_CS"/>
</dbReference>
<feature type="binding site" evidence="9">
    <location>
        <position position="127"/>
    </location>
    <ligand>
        <name>FMN</name>
        <dbReference type="ChEBI" id="CHEBI:58210"/>
    </ligand>
</feature>
<sequence>MEGLTGAVYRKLHHRFFGGADAYYIPFVTPTVEPKFTDRQLRELAPEVNSGIPVVPQLLSNRSADFIWAAKALGEMGYSEVNLNLGCPAGTVVAKGKGSGFLKDLYGLEKFLYEVFSADIPVPISIKTRLGWSDTAEFEDILKLYRKYPLSELIVHMRLKTDQYKGDARTQVLLNALDEIPFPLGVNGDLVTEADLKQADERFRHPHQLMVGRALMADPALFRKFKGGKPASAEEIRQFSKALYDGYTEAFGSRKNAMMRMKEYWFFQSCLFEENPSAFKRIFKSREEADFSAALDEIMSGGLLRDARFGWKKPL</sequence>
<comment type="function">
    <text evidence="7">Catalyzes the synthesis of 5,6-dihydrouridine (D), a modified base found in the D-loop of most tRNAs, via the reduction of the C5-C6 double bond in target uridines.</text>
</comment>
<dbReference type="GO" id="GO:0017150">
    <property type="term" value="F:tRNA dihydrouridine synthase activity"/>
    <property type="evidence" value="ECO:0007669"/>
    <property type="project" value="InterPro"/>
</dbReference>
<keyword evidence="6 7" id="KW-0560">Oxidoreductase</keyword>
<dbReference type="PANTHER" id="PTHR45846:SF1">
    <property type="entry name" value="TRNA-DIHYDROURIDINE(47) SYNTHASE [NAD(P)(+)]-LIKE"/>
    <property type="match status" value="1"/>
</dbReference>
<evidence type="ECO:0000259" key="10">
    <source>
        <dbReference type="Pfam" id="PF01207"/>
    </source>
</evidence>
<evidence type="ECO:0000256" key="5">
    <source>
        <dbReference type="ARBA" id="ARBA00022857"/>
    </source>
</evidence>
<accession>A0A6L6YGV2</accession>
<keyword evidence="3 7" id="KW-0288">FMN</keyword>
<dbReference type="Pfam" id="PF01207">
    <property type="entry name" value="Dus"/>
    <property type="match status" value="1"/>
</dbReference>
<comment type="cofactor">
    <cofactor evidence="1 7 9">
        <name>FMN</name>
        <dbReference type="ChEBI" id="CHEBI:58210"/>
    </cofactor>
</comment>
<dbReference type="EMBL" id="WSRP01000005">
    <property type="protein sequence ID" value="MVX56072.1"/>
    <property type="molecule type" value="Genomic_DNA"/>
</dbReference>
<comment type="similarity">
    <text evidence="7">Belongs to the dus family.</text>
</comment>
<evidence type="ECO:0000256" key="9">
    <source>
        <dbReference type="PIRSR" id="PIRSR006621-2"/>
    </source>
</evidence>
<evidence type="ECO:0000256" key="6">
    <source>
        <dbReference type="ARBA" id="ARBA00023002"/>
    </source>
</evidence>
<dbReference type="InterPro" id="IPR035587">
    <property type="entry name" value="DUS-like_FMN-bd"/>
</dbReference>
<evidence type="ECO:0000313" key="11">
    <source>
        <dbReference type="EMBL" id="MVX56072.1"/>
    </source>
</evidence>
<feature type="domain" description="DUS-like FMN-binding" evidence="10">
    <location>
        <begin position="1"/>
        <end position="272"/>
    </location>
</feature>
<dbReference type="PANTHER" id="PTHR45846">
    <property type="entry name" value="TRNA-DIHYDROURIDINE(47) SYNTHASE [NAD(P)(+)]-LIKE"/>
    <property type="match status" value="1"/>
</dbReference>
<keyword evidence="9" id="KW-0547">Nucleotide-binding</keyword>
<dbReference type="Gene3D" id="3.20.20.70">
    <property type="entry name" value="Aldolase class I"/>
    <property type="match status" value="1"/>
</dbReference>
<comment type="caution">
    <text evidence="11">The sequence shown here is derived from an EMBL/GenBank/DDBJ whole genome shotgun (WGS) entry which is preliminary data.</text>
</comment>
<evidence type="ECO:0000256" key="1">
    <source>
        <dbReference type="ARBA" id="ARBA00001917"/>
    </source>
</evidence>
<dbReference type="GO" id="GO:0003723">
    <property type="term" value="F:RNA binding"/>
    <property type="evidence" value="ECO:0007669"/>
    <property type="project" value="TreeGrafter"/>
</dbReference>
<dbReference type="GO" id="GO:0050660">
    <property type="term" value="F:flavin adenine dinucleotide binding"/>
    <property type="evidence" value="ECO:0007669"/>
    <property type="project" value="InterPro"/>
</dbReference>
<dbReference type="Proteomes" id="UP000472580">
    <property type="component" value="Unassembled WGS sequence"/>
</dbReference>
<organism evidence="11 12">
    <name type="scientific">Parasutterella muris</name>
    <dbReference type="NCBI Taxonomy" id="2565572"/>
    <lineage>
        <taxon>Bacteria</taxon>
        <taxon>Pseudomonadati</taxon>
        <taxon>Pseudomonadota</taxon>
        <taxon>Betaproteobacteria</taxon>
        <taxon>Burkholderiales</taxon>
        <taxon>Sutterellaceae</taxon>
        <taxon>Parasutterella</taxon>
    </lineage>
</organism>
<feature type="binding site" evidence="9">
    <location>
        <position position="57"/>
    </location>
    <ligand>
        <name>FMN</name>
        <dbReference type="ChEBI" id="CHEBI:58210"/>
    </ligand>
</feature>
<name>A0A6L6YGV2_9BURK</name>
<protein>
    <recommendedName>
        <fullName evidence="7">tRNA-dihydrouridine synthase</fullName>
        <ecNumber evidence="7">1.3.1.-</ecNumber>
    </recommendedName>
</protein>